<evidence type="ECO:0000256" key="1">
    <source>
        <dbReference type="ARBA" id="ARBA00022553"/>
    </source>
</evidence>
<evidence type="ECO:0000256" key="5">
    <source>
        <dbReference type="ARBA" id="ARBA00023163"/>
    </source>
</evidence>
<dbReference type="InterPro" id="IPR001789">
    <property type="entry name" value="Sig_transdc_resp-reg_receiver"/>
</dbReference>
<dbReference type="OrthoDB" id="9801602at2"/>
<keyword evidence="9" id="KW-1185">Reference proteome</keyword>
<dbReference type="InterPro" id="IPR011006">
    <property type="entry name" value="CheY-like_superfamily"/>
</dbReference>
<dbReference type="Gene3D" id="3.40.50.2300">
    <property type="match status" value="1"/>
</dbReference>
<keyword evidence="1 6" id="KW-0597">Phosphoprotein</keyword>
<feature type="domain" description="Response regulatory" evidence="7">
    <location>
        <begin position="4"/>
        <end position="120"/>
    </location>
</feature>
<keyword evidence="2" id="KW-0902">Two-component regulatory system</keyword>
<accession>A0A545TB17</accession>
<organism evidence="8 9">
    <name type="scientific">Denitrobaculum tricleocarpae</name>
    <dbReference type="NCBI Taxonomy" id="2591009"/>
    <lineage>
        <taxon>Bacteria</taxon>
        <taxon>Pseudomonadati</taxon>
        <taxon>Pseudomonadota</taxon>
        <taxon>Alphaproteobacteria</taxon>
        <taxon>Rhodospirillales</taxon>
        <taxon>Rhodospirillaceae</taxon>
        <taxon>Denitrobaculum</taxon>
    </lineage>
</organism>
<dbReference type="RefSeq" id="WP_142899038.1">
    <property type="nucleotide sequence ID" value="NZ_ML660061.1"/>
</dbReference>
<dbReference type="PANTHER" id="PTHR44591">
    <property type="entry name" value="STRESS RESPONSE REGULATOR PROTEIN 1"/>
    <property type="match status" value="1"/>
</dbReference>
<protein>
    <submittedName>
        <fullName evidence="8">Response regulator</fullName>
    </submittedName>
</protein>
<gene>
    <name evidence="8" type="ORF">FKG95_24310</name>
</gene>
<dbReference type="InterPro" id="IPR050595">
    <property type="entry name" value="Bact_response_regulator"/>
</dbReference>
<keyword evidence="3" id="KW-0805">Transcription regulation</keyword>
<sequence length="125" mass="13788">MPKSILLVEDEDSIALALEFMMEEEGYSVRRVSSGTDALAAIESEVPNLVLLDVTLPGCSGFEVCQAIRLDDRLKAVRILMMTAKGSSMIRRKGLALGADDFVWKPFVIQDLKTKVRDLLEEAVS</sequence>
<name>A0A545TB17_9PROT</name>
<evidence type="ECO:0000313" key="8">
    <source>
        <dbReference type="EMBL" id="TQV74407.1"/>
    </source>
</evidence>
<dbReference type="FunFam" id="3.40.50.2300:FF:000001">
    <property type="entry name" value="DNA-binding response regulator PhoB"/>
    <property type="match status" value="1"/>
</dbReference>
<keyword evidence="4" id="KW-0238">DNA-binding</keyword>
<proteinExistence type="predicted"/>
<dbReference type="SMART" id="SM00448">
    <property type="entry name" value="REC"/>
    <property type="match status" value="1"/>
</dbReference>
<evidence type="ECO:0000256" key="4">
    <source>
        <dbReference type="ARBA" id="ARBA00023125"/>
    </source>
</evidence>
<feature type="modified residue" description="4-aspartylphosphate" evidence="6">
    <location>
        <position position="53"/>
    </location>
</feature>
<dbReference type="Proteomes" id="UP000315252">
    <property type="component" value="Unassembled WGS sequence"/>
</dbReference>
<evidence type="ECO:0000256" key="2">
    <source>
        <dbReference type="ARBA" id="ARBA00023012"/>
    </source>
</evidence>
<dbReference type="GO" id="GO:0000160">
    <property type="term" value="P:phosphorelay signal transduction system"/>
    <property type="evidence" value="ECO:0007669"/>
    <property type="project" value="UniProtKB-KW"/>
</dbReference>
<dbReference type="CDD" id="cd17574">
    <property type="entry name" value="REC_OmpR"/>
    <property type="match status" value="1"/>
</dbReference>
<evidence type="ECO:0000256" key="6">
    <source>
        <dbReference type="PROSITE-ProRule" id="PRU00169"/>
    </source>
</evidence>
<reference evidence="8 9" key="1">
    <citation type="submission" date="2019-06" db="EMBL/GenBank/DDBJ databases">
        <title>Whole genome sequence for Rhodospirillaceae sp. R148.</title>
        <authorList>
            <person name="Wang G."/>
        </authorList>
    </citation>
    <scope>NUCLEOTIDE SEQUENCE [LARGE SCALE GENOMIC DNA]</scope>
    <source>
        <strain evidence="8 9">R148</strain>
    </source>
</reference>
<comment type="caution">
    <text evidence="8">The sequence shown here is derived from an EMBL/GenBank/DDBJ whole genome shotgun (WGS) entry which is preliminary data.</text>
</comment>
<evidence type="ECO:0000256" key="3">
    <source>
        <dbReference type="ARBA" id="ARBA00023015"/>
    </source>
</evidence>
<evidence type="ECO:0000259" key="7">
    <source>
        <dbReference type="PROSITE" id="PS50110"/>
    </source>
</evidence>
<dbReference type="SUPFAM" id="SSF52172">
    <property type="entry name" value="CheY-like"/>
    <property type="match status" value="1"/>
</dbReference>
<dbReference type="PROSITE" id="PS50110">
    <property type="entry name" value="RESPONSE_REGULATORY"/>
    <property type="match status" value="1"/>
</dbReference>
<dbReference type="Pfam" id="PF00072">
    <property type="entry name" value="Response_reg"/>
    <property type="match status" value="1"/>
</dbReference>
<dbReference type="PANTHER" id="PTHR44591:SF3">
    <property type="entry name" value="RESPONSE REGULATORY DOMAIN-CONTAINING PROTEIN"/>
    <property type="match status" value="1"/>
</dbReference>
<dbReference type="AlphaFoldDB" id="A0A545TB17"/>
<dbReference type="EMBL" id="VHSH01000010">
    <property type="protein sequence ID" value="TQV74407.1"/>
    <property type="molecule type" value="Genomic_DNA"/>
</dbReference>
<keyword evidence="5" id="KW-0804">Transcription</keyword>
<dbReference type="GO" id="GO:0003677">
    <property type="term" value="F:DNA binding"/>
    <property type="evidence" value="ECO:0007669"/>
    <property type="project" value="UniProtKB-KW"/>
</dbReference>
<evidence type="ECO:0000313" key="9">
    <source>
        <dbReference type="Proteomes" id="UP000315252"/>
    </source>
</evidence>